<dbReference type="Pfam" id="PF00884">
    <property type="entry name" value="Sulfatase"/>
    <property type="match status" value="1"/>
</dbReference>
<dbReference type="InterPro" id="IPR000917">
    <property type="entry name" value="Sulfatase_N"/>
</dbReference>
<evidence type="ECO:0000256" key="6">
    <source>
        <dbReference type="SAM" id="Phobius"/>
    </source>
</evidence>
<organism evidence="8 9">
    <name type="scientific">Cellvibrio fontiphilus</name>
    <dbReference type="NCBI Taxonomy" id="1815559"/>
    <lineage>
        <taxon>Bacteria</taxon>
        <taxon>Pseudomonadati</taxon>
        <taxon>Pseudomonadota</taxon>
        <taxon>Gammaproteobacteria</taxon>
        <taxon>Cellvibrionales</taxon>
        <taxon>Cellvibrionaceae</taxon>
        <taxon>Cellvibrio</taxon>
    </lineage>
</organism>
<dbReference type="PANTHER" id="PTHR47371:SF3">
    <property type="entry name" value="PHOSPHOGLYCEROL TRANSFERASE I"/>
    <property type="match status" value="1"/>
</dbReference>
<dbReference type="PANTHER" id="PTHR47371">
    <property type="entry name" value="LIPOTEICHOIC ACID SYNTHASE"/>
    <property type="match status" value="1"/>
</dbReference>
<evidence type="ECO:0000256" key="3">
    <source>
        <dbReference type="ARBA" id="ARBA00022692"/>
    </source>
</evidence>
<dbReference type="Gene3D" id="3.40.720.10">
    <property type="entry name" value="Alkaline Phosphatase, subunit A"/>
    <property type="match status" value="1"/>
</dbReference>
<reference evidence="9" key="1">
    <citation type="journal article" date="2019" name="Int. J. Syst. Evol. Microbiol.">
        <title>The Global Catalogue of Microorganisms (GCM) 10K type strain sequencing project: providing services to taxonomists for standard genome sequencing and annotation.</title>
        <authorList>
            <consortium name="The Broad Institute Genomics Platform"/>
            <consortium name="The Broad Institute Genome Sequencing Center for Infectious Disease"/>
            <person name="Wu L."/>
            <person name="Ma J."/>
        </authorList>
    </citation>
    <scope>NUCLEOTIDE SEQUENCE [LARGE SCALE GENOMIC DNA]</scope>
    <source>
        <strain evidence="9">KCTC 52237</strain>
    </source>
</reference>
<dbReference type="RefSeq" id="WP_378115502.1">
    <property type="nucleotide sequence ID" value="NZ_JBHRTF010000001.1"/>
</dbReference>
<evidence type="ECO:0000256" key="5">
    <source>
        <dbReference type="ARBA" id="ARBA00023136"/>
    </source>
</evidence>
<feature type="domain" description="Sulfatase N-terminal" evidence="7">
    <location>
        <begin position="175"/>
        <end position="456"/>
    </location>
</feature>
<keyword evidence="9" id="KW-1185">Reference proteome</keyword>
<evidence type="ECO:0000259" key="7">
    <source>
        <dbReference type="Pfam" id="PF00884"/>
    </source>
</evidence>
<evidence type="ECO:0000256" key="4">
    <source>
        <dbReference type="ARBA" id="ARBA00022989"/>
    </source>
</evidence>
<dbReference type="SUPFAM" id="SSF53649">
    <property type="entry name" value="Alkaline phosphatase-like"/>
    <property type="match status" value="1"/>
</dbReference>
<proteinExistence type="predicted"/>
<keyword evidence="3 6" id="KW-0812">Transmembrane</keyword>
<keyword evidence="4 6" id="KW-1133">Transmembrane helix</keyword>
<dbReference type="CDD" id="cd16015">
    <property type="entry name" value="LTA_synthase"/>
    <property type="match status" value="1"/>
</dbReference>
<keyword evidence="2" id="KW-1003">Cell membrane</keyword>
<evidence type="ECO:0000256" key="2">
    <source>
        <dbReference type="ARBA" id="ARBA00022475"/>
    </source>
</evidence>
<name>A0ABV7F8T9_9GAMM</name>
<dbReference type="InterPro" id="IPR050448">
    <property type="entry name" value="OpgB/LTA_synthase_biosynth"/>
</dbReference>
<comment type="subcellular location">
    <subcellularLocation>
        <location evidence="1">Cell membrane</location>
        <topology evidence="1">Multi-pass membrane protein</topology>
    </subcellularLocation>
</comment>
<dbReference type="Proteomes" id="UP001595555">
    <property type="component" value="Unassembled WGS sequence"/>
</dbReference>
<feature type="transmembrane region" description="Helical" evidence="6">
    <location>
        <begin position="6"/>
        <end position="22"/>
    </location>
</feature>
<dbReference type="EMBL" id="JBHRTF010000001">
    <property type="protein sequence ID" value="MFC3113985.1"/>
    <property type="molecule type" value="Genomic_DNA"/>
</dbReference>
<keyword evidence="5 6" id="KW-0472">Membrane</keyword>
<accession>A0ABV7F8T9</accession>
<evidence type="ECO:0000256" key="1">
    <source>
        <dbReference type="ARBA" id="ARBA00004651"/>
    </source>
</evidence>
<feature type="transmembrane region" description="Helical" evidence="6">
    <location>
        <begin position="29"/>
        <end position="46"/>
    </location>
</feature>
<comment type="caution">
    <text evidence="8">The sequence shown here is derived from an EMBL/GenBank/DDBJ whole genome shotgun (WGS) entry which is preliminary data.</text>
</comment>
<evidence type="ECO:0000313" key="9">
    <source>
        <dbReference type="Proteomes" id="UP001595555"/>
    </source>
</evidence>
<gene>
    <name evidence="8" type="ORF">ACFODX_00350</name>
</gene>
<evidence type="ECO:0000313" key="8">
    <source>
        <dbReference type="EMBL" id="MFC3113985.1"/>
    </source>
</evidence>
<feature type="transmembrane region" description="Helical" evidence="6">
    <location>
        <begin position="75"/>
        <end position="96"/>
    </location>
</feature>
<dbReference type="InterPro" id="IPR017850">
    <property type="entry name" value="Alkaline_phosphatase_core_sf"/>
</dbReference>
<feature type="transmembrane region" description="Helical" evidence="6">
    <location>
        <begin position="117"/>
        <end position="137"/>
    </location>
</feature>
<protein>
    <submittedName>
        <fullName evidence="8">Sulfatase-like hydrolase/transferase</fullName>
    </submittedName>
</protein>
<sequence>MFLYPSLILLLLGLVVIRFYPGYKPVAKLVLIACMLVMTITAFYLVCDHFSGNGINDAAVFHIIYLIDFEVLLQFWPYLFLVPLVLLSLLIIWRFYSKRWSASHQYFFPSGTIFFRSFMALVGWLAIFVSLIIHPAVSDTQRMIEQLYLNESARELSSYIQSEPPKVHPERKKSFIYIYAESLERTFFNETRFPGLMPHMKSLEQQALRVEGIRQAPMTGWTIAGMTASQCGFPLSTYKEGRNTISVVDEILPGSICLGDILSEAGYHLSYMGGASLNFSYKGGFYDDHGFDEIMGGAELDAYAGRELPKSKWGVFDDDLYTLTYKKWDEISNRDEPYGFFMLTLDTHSPLGHQTPACSNIKYGDGSNEMLNAVHCADKLLAEFLLKVMASPKANDITIFVASDHFMMQNKVGLLPDQVDRTNMWMVFDKNIAPQVIKRHATTLDISPTVLNILGYDIDAYGLGRDLRNKNLQTLTETFGEKSFFDQLVLWRAEFWKLWKENAEE</sequence>